<comment type="subcellular location">
    <subcellularLocation>
        <location evidence="1 7">Cell membrane</location>
        <topology evidence="1 7">Multi-pass membrane protein</topology>
    </subcellularLocation>
</comment>
<sequence length="308" mass="32692">MLIFALSRLLRAFITIALVVSFAFVALRLSGDPALEILSSDATPDAIAAFRSAWGLDDSIGVQFLRYAQAVFAGELGHSMRDGRDVLTVVAERIPVTLAITLPALMINIVIGIPAGVVAALNRNTPLDRILMAGAVAGFTVPSYVLGFGLVLIFSVWLGWLPSGGSQSWINAVLPVFTLGVGGAAILARYTRSAVLEVLTQSYVRTASAKGVPWRHVVERHVLPNAAIPTVTIIGLMVGHLVAGAVIVESIFSWPGIGRLLVGSVVSRDLAVVQGILLLVALTMVIANMAVDLLYGMLDPRTLSRRHK</sequence>
<evidence type="ECO:0000313" key="9">
    <source>
        <dbReference type="Proteomes" id="UP000248021"/>
    </source>
</evidence>
<dbReference type="Pfam" id="PF19300">
    <property type="entry name" value="BPD_transp_1_N"/>
    <property type="match status" value="1"/>
</dbReference>
<comment type="caution">
    <text evidence="8">The sequence shown here is derived from an EMBL/GenBank/DDBJ whole genome shotgun (WGS) entry which is preliminary data.</text>
</comment>
<evidence type="ECO:0000313" key="8">
    <source>
        <dbReference type="EMBL" id="PXW57347.1"/>
    </source>
</evidence>
<evidence type="ECO:0000256" key="5">
    <source>
        <dbReference type="ARBA" id="ARBA00022989"/>
    </source>
</evidence>
<dbReference type="InterPro" id="IPR000515">
    <property type="entry name" value="MetI-like"/>
</dbReference>
<dbReference type="Gene3D" id="1.10.3720.10">
    <property type="entry name" value="MetI-like"/>
    <property type="match status" value="1"/>
</dbReference>
<evidence type="ECO:0000256" key="2">
    <source>
        <dbReference type="ARBA" id="ARBA00022448"/>
    </source>
</evidence>
<dbReference type="GO" id="GO:0071916">
    <property type="term" value="F:dipeptide transmembrane transporter activity"/>
    <property type="evidence" value="ECO:0007669"/>
    <property type="project" value="TreeGrafter"/>
</dbReference>
<dbReference type="SUPFAM" id="SSF161098">
    <property type="entry name" value="MetI-like"/>
    <property type="match status" value="1"/>
</dbReference>
<feature type="transmembrane region" description="Helical" evidence="7">
    <location>
        <begin position="94"/>
        <end position="118"/>
    </location>
</feature>
<evidence type="ECO:0000256" key="6">
    <source>
        <dbReference type="ARBA" id="ARBA00023136"/>
    </source>
</evidence>
<gene>
    <name evidence="8" type="ORF">C7450_107388</name>
</gene>
<evidence type="ECO:0000256" key="4">
    <source>
        <dbReference type="ARBA" id="ARBA00022692"/>
    </source>
</evidence>
<dbReference type="InterPro" id="IPR035906">
    <property type="entry name" value="MetI-like_sf"/>
</dbReference>
<dbReference type="OrthoDB" id="9807402at2"/>
<dbReference type="PROSITE" id="PS50928">
    <property type="entry name" value="ABC_TM1"/>
    <property type="match status" value="1"/>
</dbReference>
<feature type="transmembrane region" description="Helical" evidence="7">
    <location>
        <begin position="130"/>
        <end position="157"/>
    </location>
</feature>
<keyword evidence="3" id="KW-1003">Cell membrane</keyword>
<keyword evidence="5 7" id="KW-1133">Transmembrane helix</keyword>
<feature type="transmembrane region" description="Helical" evidence="7">
    <location>
        <begin position="169"/>
        <end position="188"/>
    </location>
</feature>
<organism evidence="8 9">
    <name type="scientific">Chelatococcus asaccharovorans</name>
    <dbReference type="NCBI Taxonomy" id="28210"/>
    <lineage>
        <taxon>Bacteria</taxon>
        <taxon>Pseudomonadati</taxon>
        <taxon>Pseudomonadota</taxon>
        <taxon>Alphaproteobacteria</taxon>
        <taxon>Hyphomicrobiales</taxon>
        <taxon>Chelatococcaceae</taxon>
        <taxon>Chelatococcus</taxon>
    </lineage>
</organism>
<keyword evidence="4 7" id="KW-0812">Transmembrane</keyword>
<evidence type="ECO:0000256" key="1">
    <source>
        <dbReference type="ARBA" id="ARBA00004651"/>
    </source>
</evidence>
<keyword evidence="6 7" id="KW-0472">Membrane</keyword>
<dbReference type="Proteomes" id="UP000248021">
    <property type="component" value="Unassembled WGS sequence"/>
</dbReference>
<evidence type="ECO:0000256" key="3">
    <source>
        <dbReference type="ARBA" id="ARBA00022475"/>
    </source>
</evidence>
<reference evidence="8 9" key="1">
    <citation type="submission" date="2018-05" db="EMBL/GenBank/DDBJ databases">
        <title>Genomic Encyclopedia of Type Strains, Phase IV (KMG-IV): sequencing the most valuable type-strain genomes for metagenomic binning, comparative biology and taxonomic classification.</title>
        <authorList>
            <person name="Goeker M."/>
        </authorList>
    </citation>
    <scope>NUCLEOTIDE SEQUENCE [LARGE SCALE GENOMIC DNA]</scope>
    <source>
        <strain evidence="8 9">DSM 6462</strain>
    </source>
</reference>
<accession>A0A2V3U467</accession>
<dbReference type="AlphaFoldDB" id="A0A2V3U467"/>
<keyword evidence="9" id="KW-1185">Reference proteome</keyword>
<dbReference type="InterPro" id="IPR045621">
    <property type="entry name" value="BPD_transp_1_N"/>
</dbReference>
<dbReference type="Pfam" id="PF00528">
    <property type="entry name" value="BPD_transp_1"/>
    <property type="match status" value="1"/>
</dbReference>
<proteinExistence type="inferred from homology"/>
<dbReference type="GO" id="GO:0005886">
    <property type="term" value="C:plasma membrane"/>
    <property type="evidence" value="ECO:0007669"/>
    <property type="project" value="UniProtKB-SubCell"/>
</dbReference>
<evidence type="ECO:0000256" key="7">
    <source>
        <dbReference type="RuleBase" id="RU363032"/>
    </source>
</evidence>
<feature type="transmembrane region" description="Helical" evidence="7">
    <location>
        <begin position="12"/>
        <end position="31"/>
    </location>
</feature>
<feature type="transmembrane region" description="Helical" evidence="7">
    <location>
        <begin position="272"/>
        <end position="298"/>
    </location>
</feature>
<dbReference type="CDD" id="cd06261">
    <property type="entry name" value="TM_PBP2"/>
    <property type="match status" value="1"/>
</dbReference>
<dbReference type="PANTHER" id="PTHR43163:SF6">
    <property type="entry name" value="DIPEPTIDE TRANSPORT SYSTEM PERMEASE PROTEIN DPPB-RELATED"/>
    <property type="match status" value="1"/>
</dbReference>
<protein>
    <submittedName>
        <fullName evidence="8">Peptide/nickel transport system permease protein</fullName>
    </submittedName>
</protein>
<name>A0A2V3U467_9HYPH</name>
<feature type="transmembrane region" description="Helical" evidence="7">
    <location>
        <begin position="230"/>
        <end position="252"/>
    </location>
</feature>
<comment type="similarity">
    <text evidence="7">Belongs to the binding-protein-dependent transport system permease family.</text>
</comment>
<keyword evidence="2 7" id="KW-0813">Transport</keyword>
<dbReference type="EMBL" id="QJJK01000007">
    <property type="protein sequence ID" value="PXW57347.1"/>
    <property type="molecule type" value="Genomic_DNA"/>
</dbReference>
<dbReference type="PANTHER" id="PTHR43163">
    <property type="entry name" value="DIPEPTIDE TRANSPORT SYSTEM PERMEASE PROTEIN DPPB-RELATED"/>
    <property type="match status" value="1"/>
</dbReference>
<dbReference type="RefSeq" id="WP_110375928.1">
    <property type="nucleotide sequence ID" value="NZ_CAKNFM010000006.1"/>
</dbReference>